<gene>
    <name evidence="3" type="ORF">ACMD2_11693</name>
</gene>
<organism evidence="3 4">
    <name type="scientific">Ananas comosus</name>
    <name type="common">Pineapple</name>
    <name type="synonym">Ananas ananas</name>
    <dbReference type="NCBI Taxonomy" id="4615"/>
    <lineage>
        <taxon>Eukaryota</taxon>
        <taxon>Viridiplantae</taxon>
        <taxon>Streptophyta</taxon>
        <taxon>Embryophyta</taxon>
        <taxon>Tracheophyta</taxon>
        <taxon>Spermatophyta</taxon>
        <taxon>Magnoliopsida</taxon>
        <taxon>Liliopsida</taxon>
        <taxon>Poales</taxon>
        <taxon>Bromeliaceae</taxon>
        <taxon>Bromelioideae</taxon>
        <taxon>Ananas</taxon>
    </lineage>
</organism>
<dbReference type="GO" id="GO:0032259">
    <property type="term" value="P:methylation"/>
    <property type="evidence" value="ECO:0007669"/>
    <property type="project" value="UniProtKB-KW"/>
</dbReference>
<dbReference type="GO" id="GO:0003682">
    <property type="term" value="F:chromatin binding"/>
    <property type="evidence" value="ECO:0007669"/>
    <property type="project" value="TreeGrafter"/>
</dbReference>
<dbReference type="Proteomes" id="UP000092600">
    <property type="component" value="Unassembled WGS sequence"/>
</dbReference>
<proteinExistence type="predicted"/>
<dbReference type="PANTHER" id="PTHR45747">
    <property type="entry name" value="HISTONE-LYSINE N-METHYLTRANSFERASE E(Z)"/>
    <property type="match status" value="1"/>
</dbReference>
<sequence>KALQDHGLNQEVLNILRHFIDATPSEIEERCKKLVEKNEKNANNSAAPDEAVHEGRAFLDKTLDAALDSFDNLFCRRCLVFDCRLHGCSQNLVMPSEKQPYEFELDESRKPCGDQCYLRRREGFQDPHGDSPDSSATHGMKSKMVTVERGTGLPSESEDSNPDDDNVNQVASMEKYADEDKPFSKNEVYPRRDNLGPKEKKQKTLTSSDIDDEVQIWRAIQITSGEPSVSVLVIKMSLRRYREKILIRFADVIRAGMHKLLLIARNYFWLKTCIDVSNYMLIIPLLTNSSFDDFERLTRRARHDNENPNLSSEG</sequence>
<feature type="compositionally biased region" description="Basic and acidic residues" evidence="1">
    <location>
        <begin position="175"/>
        <end position="199"/>
    </location>
</feature>
<dbReference type="GO" id="GO:0005634">
    <property type="term" value="C:nucleus"/>
    <property type="evidence" value="ECO:0007669"/>
    <property type="project" value="TreeGrafter"/>
</dbReference>
<keyword evidence="3" id="KW-0489">Methyltransferase</keyword>
<evidence type="ECO:0000259" key="2">
    <source>
        <dbReference type="Pfam" id="PF25996"/>
    </source>
</evidence>
<feature type="region of interest" description="Disordered" evidence="1">
    <location>
        <begin position="148"/>
        <end position="167"/>
    </location>
</feature>
<evidence type="ECO:0000256" key="1">
    <source>
        <dbReference type="SAM" id="MobiDB-lite"/>
    </source>
</evidence>
<evidence type="ECO:0000313" key="4">
    <source>
        <dbReference type="Proteomes" id="UP000092600"/>
    </source>
</evidence>
<dbReference type="EMBL" id="LSRQ01001854">
    <property type="protein sequence ID" value="OAY76296.1"/>
    <property type="molecule type" value="Genomic_DNA"/>
</dbReference>
<comment type="caution">
    <text evidence="3">The sequence shown here is derived from an EMBL/GenBank/DDBJ whole genome shotgun (WGS) entry which is preliminary data.</text>
</comment>
<feature type="compositionally biased region" description="Acidic residues" evidence="1">
    <location>
        <begin position="156"/>
        <end position="166"/>
    </location>
</feature>
<protein>
    <submittedName>
        <fullName evidence="3">Histone-lysine N-methyltransferase EZ3</fullName>
    </submittedName>
</protein>
<feature type="non-terminal residue" evidence="3">
    <location>
        <position position="1"/>
    </location>
</feature>
<feature type="region of interest" description="Disordered" evidence="1">
    <location>
        <begin position="175"/>
        <end position="206"/>
    </location>
</feature>
<keyword evidence="3" id="KW-0808">Transferase</keyword>
<dbReference type="STRING" id="4615.A0A199VHE4"/>
<dbReference type="GO" id="GO:0046976">
    <property type="term" value="F:histone H3K27 methyltransferase activity"/>
    <property type="evidence" value="ECO:0007669"/>
    <property type="project" value="TreeGrafter"/>
</dbReference>
<dbReference type="AlphaFoldDB" id="A0A199VHE4"/>
<dbReference type="InterPro" id="IPR058609">
    <property type="entry name" value="HTH_CLF-like"/>
</dbReference>
<dbReference type="PANTHER" id="PTHR45747:SF14">
    <property type="entry name" value="HISTONE-LYSINE N-METHYLTRANSFERASE EZA1"/>
    <property type="match status" value="1"/>
</dbReference>
<name>A0A199VHE4_ANACO</name>
<dbReference type="Pfam" id="PF25996">
    <property type="entry name" value="HTH_CLF_N"/>
    <property type="match status" value="1"/>
</dbReference>
<evidence type="ECO:0000313" key="3">
    <source>
        <dbReference type="EMBL" id="OAY76296.1"/>
    </source>
</evidence>
<reference evidence="3 4" key="1">
    <citation type="journal article" date="2016" name="DNA Res.">
        <title>The draft genome of MD-2 pineapple using hybrid error correction of long reads.</title>
        <authorList>
            <person name="Redwan R.M."/>
            <person name="Saidin A."/>
            <person name="Kumar S.V."/>
        </authorList>
    </citation>
    <scope>NUCLEOTIDE SEQUENCE [LARGE SCALE GENOMIC DNA]</scope>
    <source>
        <strain evidence="4">cv. MD2</strain>
        <tissue evidence="3">Leaf</tissue>
    </source>
</reference>
<accession>A0A199VHE4</accession>
<dbReference type="InterPro" id="IPR045318">
    <property type="entry name" value="EZH1/2-like"/>
</dbReference>
<feature type="compositionally biased region" description="Basic and acidic residues" evidence="1">
    <location>
        <begin position="122"/>
        <end position="131"/>
    </location>
</feature>
<feature type="region of interest" description="Disordered" evidence="1">
    <location>
        <begin position="122"/>
        <end position="143"/>
    </location>
</feature>
<dbReference type="GO" id="GO:0031507">
    <property type="term" value="P:heterochromatin formation"/>
    <property type="evidence" value="ECO:0007669"/>
    <property type="project" value="TreeGrafter"/>
</dbReference>
<feature type="domain" description="Histone-lysine N-methyltransferase CLF-like HTH" evidence="2">
    <location>
        <begin position="1"/>
        <end position="34"/>
    </location>
</feature>